<gene>
    <name evidence="2" type="ORF">SAMN05421630_113143</name>
</gene>
<dbReference type="RefSeq" id="WP_091810113.1">
    <property type="nucleotide sequence ID" value="NZ_CP016353.1"/>
</dbReference>
<name>A0A222VSW7_9PSEU</name>
<organism evidence="2 3">
    <name type="scientific">Prauserella marina</name>
    <dbReference type="NCBI Taxonomy" id="530584"/>
    <lineage>
        <taxon>Bacteria</taxon>
        <taxon>Bacillati</taxon>
        <taxon>Actinomycetota</taxon>
        <taxon>Actinomycetes</taxon>
        <taxon>Pseudonocardiales</taxon>
        <taxon>Pseudonocardiaceae</taxon>
        <taxon>Prauserella</taxon>
    </lineage>
</organism>
<dbReference type="AlphaFoldDB" id="A0A222VSW7"/>
<dbReference type="STRING" id="530584.SAMN05421630_113143"/>
<keyword evidence="3" id="KW-1185">Reference proteome</keyword>
<reference evidence="2 3" key="1">
    <citation type="submission" date="2016-10" db="EMBL/GenBank/DDBJ databases">
        <authorList>
            <person name="de Groot N.N."/>
        </authorList>
    </citation>
    <scope>NUCLEOTIDE SEQUENCE [LARGE SCALE GENOMIC DNA]</scope>
    <source>
        <strain evidence="2 3">CGMCC 4.5506</strain>
    </source>
</reference>
<accession>A0A222VSW7</accession>
<sequence length="113" mass="12808">MATGDGTRQRRTRRGDAPDETEEATKGGQRLSATRVLGLAREQFEEITGRDVETVSAVTRKGKDWELHVEVLELARIPETTSLLATYVVRLDANGDFLEYERLRRYTRGQVDV</sequence>
<feature type="region of interest" description="Disordered" evidence="1">
    <location>
        <begin position="1"/>
        <end position="32"/>
    </location>
</feature>
<dbReference type="PIRSF" id="PIRSF028743">
    <property type="entry name" value="GvpO_protein"/>
    <property type="match status" value="1"/>
</dbReference>
<evidence type="ECO:0000313" key="2">
    <source>
        <dbReference type="EMBL" id="SDD85603.1"/>
    </source>
</evidence>
<protein>
    <submittedName>
        <fullName evidence="2">Gas vesicle synthesis protein GvpO</fullName>
    </submittedName>
</protein>
<dbReference type="GO" id="GO:0031412">
    <property type="term" value="P:gas vesicle organization"/>
    <property type="evidence" value="ECO:0007669"/>
    <property type="project" value="InterPro"/>
</dbReference>
<dbReference type="EMBL" id="FMZE01000013">
    <property type="protein sequence ID" value="SDD85603.1"/>
    <property type="molecule type" value="Genomic_DNA"/>
</dbReference>
<proteinExistence type="predicted"/>
<evidence type="ECO:0000313" key="3">
    <source>
        <dbReference type="Proteomes" id="UP000199494"/>
    </source>
</evidence>
<dbReference type="Pfam" id="PF05800">
    <property type="entry name" value="GvpO"/>
    <property type="match status" value="1"/>
</dbReference>
<dbReference type="KEGG" id="pmad:BAY61_20905"/>
<evidence type="ECO:0000256" key="1">
    <source>
        <dbReference type="SAM" id="MobiDB-lite"/>
    </source>
</evidence>
<dbReference type="InterPro" id="IPR008634">
    <property type="entry name" value="Gas-vesicle_GvpO"/>
</dbReference>
<dbReference type="OrthoDB" id="163447at2"/>
<dbReference type="Proteomes" id="UP000199494">
    <property type="component" value="Unassembled WGS sequence"/>
</dbReference>